<evidence type="ECO:0000313" key="9">
    <source>
        <dbReference type="EMBL" id="QGK69535.1"/>
    </source>
</evidence>
<feature type="region of interest" description="Disordered" evidence="6">
    <location>
        <begin position="289"/>
        <end position="376"/>
    </location>
</feature>
<keyword evidence="1" id="KW-0808">Transferase</keyword>
<keyword evidence="2 5" id="KW-0547">Nucleotide-binding</keyword>
<proteinExistence type="predicted"/>
<dbReference type="Gene3D" id="1.10.510.10">
    <property type="entry name" value="Transferase(Phosphotransferase) domain 1"/>
    <property type="match status" value="1"/>
</dbReference>
<keyword evidence="7" id="KW-0812">Transmembrane</keyword>
<organism evidence="9 10">
    <name type="scientific">Allosaccharopolyspora coralli</name>
    <dbReference type="NCBI Taxonomy" id="2665642"/>
    <lineage>
        <taxon>Bacteria</taxon>
        <taxon>Bacillati</taxon>
        <taxon>Actinomycetota</taxon>
        <taxon>Actinomycetes</taxon>
        <taxon>Pseudonocardiales</taxon>
        <taxon>Pseudonocardiaceae</taxon>
        <taxon>Allosaccharopolyspora</taxon>
    </lineage>
</organism>
<keyword evidence="7" id="KW-0472">Membrane</keyword>
<dbReference type="EMBL" id="CP045929">
    <property type="protein sequence ID" value="QGK69535.1"/>
    <property type="molecule type" value="Genomic_DNA"/>
</dbReference>
<keyword evidence="10" id="KW-1185">Reference proteome</keyword>
<dbReference type="Proteomes" id="UP000371041">
    <property type="component" value="Chromosome"/>
</dbReference>
<dbReference type="CDD" id="cd14014">
    <property type="entry name" value="STKc_PknB_like"/>
    <property type="match status" value="1"/>
</dbReference>
<sequence>MRPLLAGEPATVGHYRLLARLGKGSMGGVYLARSRGGRAVAVKQVRPDLAEDQEFRERFRREVAMARSVGGFWTAAVVDADTEADQPWLATEYVPGPTLHQAVADHGPLPEQTVLSLAAGLAEALTAVHKAELVHRDLKPANVLLGPDGPRVIDFGISRALTSSAMTATGMFFGTPGFFSPEQTVGEGVGPPSDVFSLGAVLVFAATGAGPFGDDHTAAMLYRVVHSEADLTHVPDGLRPILAACLTKEPEQRPTPTRILDEIGEPSPQGDNWLPPDITAVITEHTMQLQQAAAADDEPDAVGVGTVQQGPVQQGPAKQGTAQYTSSVAAAAAPVQAPPGPDDQVTRPDWSAVERREPLAPARPRDTSQQRTDRVRADVPGPVFRTKGRMRYAVGALFALFMLVAVFAFARDGAVSGQPLMLLGVAGVLFGTSAALSVARMLTPALRIKINGDGIRISRPGLAREIPWHHVNRVGVVGRGKSQSVAVWTTQGAPKLSSSWWHWVRRYHGGVRVFPVGITGGVLKRRQESRRMHTALHQYAPRAYDSRML</sequence>
<feature type="transmembrane region" description="Helical" evidence="7">
    <location>
        <begin position="392"/>
        <end position="410"/>
    </location>
</feature>
<dbReference type="AlphaFoldDB" id="A0A5Q3QDH0"/>
<evidence type="ECO:0000256" key="5">
    <source>
        <dbReference type="PROSITE-ProRule" id="PRU10141"/>
    </source>
</evidence>
<dbReference type="PROSITE" id="PS00107">
    <property type="entry name" value="PROTEIN_KINASE_ATP"/>
    <property type="match status" value="1"/>
</dbReference>
<keyword evidence="7" id="KW-1133">Transmembrane helix</keyword>
<dbReference type="SUPFAM" id="SSF56112">
    <property type="entry name" value="Protein kinase-like (PK-like)"/>
    <property type="match status" value="1"/>
</dbReference>
<dbReference type="PROSITE" id="PS50011">
    <property type="entry name" value="PROTEIN_KINASE_DOM"/>
    <property type="match status" value="1"/>
</dbReference>
<evidence type="ECO:0000256" key="2">
    <source>
        <dbReference type="ARBA" id="ARBA00022741"/>
    </source>
</evidence>
<feature type="compositionally biased region" description="Basic and acidic residues" evidence="6">
    <location>
        <begin position="352"/>
        <end position="376"/>
    </location>
</feature>
<dbReference type="InterPro" id="IPR017441">
    <property type="entry name" value="Protein_kinase_ATP_BS"/>
</dbReference>
<dbReference type="InterPro" id="IPR008271">
    <property type="entry name" value="Ser/Thr_kinase_AS"/>
</dbReference>
<evidence type="ECO:0000256" key="7">
    <source>
        <dbReference type="SAM" id="Phobius"/>
    </source>
</evidence>
<name>A0A5Q3QDH0_9PSEU</name>
<evidence type="ECO:0000256" key="4">
    <source>
        <dbReference type="ARBA" id="ARBA00022840"/>
    </source>
</evidence>
<accession>A0A5Q3QDH0</accession>
<dbReference type="PANTHER" id="PTHR43289:SF34">
    <property type="entry name" value="SERINE_THREONINE-PROTEIN KINASE YBDM-RELATED"/>
    <property type="match status" value="1"/>
</dbReference>
<keyword evidence="3 9" id="KW-0418">Kinase</keyword>
<keyword evidence="4 5" id="KW-0067">ATP-binding</keyword>
<reference evidence="10" key="1">
    <citation type="submission" date="2019-11" db="EMBL/GenBank/DDBJ databases">
        <title>The complete genome sequence of Saccharopolyspora sp. E2A.</title>
        <authorList>
            <person name="Zhang G."/>
        </authorList>
    </citation>
    <scope>NUCLEOTIDE SEQUENCE [LARGE SCALE GENOMIC DNA]</scope>
    <source>
        <strain evidence="10">E2A</strain>
    </source>
</reference>
<feature type="domain" description="Protein kinase" evidence="8">
    <location>
        <begin position="15"/>
        <end position="274"/>
    </location>
</feature>
<dbReference type="GO" id="GO:0004674">
    <property type="term" value="F:protein serine/threonine kinase activity"/>
    <property type="evidence" value="ECO:0007669"/>
    <property type="project" value="TreeGrafter"/>
</dbReference>
<protein>
    <submittedName>
        <fullName evidence="9">Protein kinase</fullName>
    </submittedName>
</protein>
<feature type="binding site" evidence="5">
    <location>
        <position position="43"/>
    </location>
    <ligand>
        <name>ATP</name>
        <dbReference type="ChEBI" id="CHEBI:30616"/>
    </ligand>
</feature>
<dbReference type="KEGG" id="sace:GIY23_08360"/>
<dbReference type="PANTHER" id="PTHR43289">
    <property type="entry name" value="MITOGEN-ACTIVATED PROTEIN KINASE KINASE KINASE 20-RELATED"/>
    <property type="match status" value="1"/>
</dbReference>
<dbReference type="Gene3D" id="3.30.200.20">
    <property type="entry name" value="Phosphorylase Kinase, domain 1"/>
    <property type="match status" value="1"/>
</dbReference>
<dbReference type="SMART" id="SM00220">
    <property type="entry name" value="S_TKc"/>
    <property type="match status" value="1"/>
</dbReference>
<feature type="region of interest" description="Disordered" evidence="6">
    <location>
        <begin position="249"/>
        <end position="276"/>
    </location>
</feature>
<dbReference type="Pfam" id="PF00069">
    <property type="entry name" value="Pkinase"/>
    <property type="match status" value="1"/>
</dbReference>
<feature type="transmembrane region" description="Helical" evidence="7">
    <location>
        <begin position="422"/>
        <end position="442"/>
    </location>
</feature>
<dbReference type="RefSeq" id="WP_154076130.1">
    <property type="nucleotide sequence ID" value="NZ_CP045929.1"/>
</dbReference>
<dbReference type="PROSITE" id="PS00108">
    <property type="entry name" value="PROTEIN_KINASE_ST"/>
    <property type="match status" value="1"/>
</dbReference>
<gene>
    <name evidence="9" type="ORF">GIY23_08360</name>
</gene>
<dbReference type="InterPro" id="IPR011009">
    <property type="entry name" value="Kinase-like_dom_sf"/>
</dbReference>
<evidence type="ECO:0000313" key="10">
    <source>
        <dbReference type="Proteomes" id="UP000371041"/>
    </source>
</evidence>
<dbReference type="GO" id="GO:0005524">
    <property type="term" value="F:ATP binding"/>
    <property type="evidence" value="ECO:0007669"/>
    <property type="project" value="UniProtKB-UniRule"/>
</dbReference>
<evidence type="ECO:0000256" key="1">
    <source>
        <dbReference type="ARBA" id="ARBA00022679"/>
    </source>
</evidence>
<dbReference type="InterPro" id="IPR000719">
    <property type="entry name" value="Prot_kinase_dom"/>
</dbReference>
<evidence type="ECO:0000256" key="6">
    <source>
        <dbReference type="SAM" id="MobiDB-lite"/>
    </source>
</evidence>
<evidence type="ECO:0000256" key="3">
    <source>
        <dbReference type="ARBA" id="ARBA00022777"/>
    </source>
</evidence>
<evidence type="ECO:0000259" key="8">
    <source>
        <dbReference type="PROSITE" id="PS50011"/>
    </source>
</evidence>
<feature type="compositionally biased region" description="Low complexity" evidence="6">
    <location>
        <begin position="301"/>
        <end position="335"/>
    </location>
</feature>